<dbReference type="InterPro" id="IPR009003">
    <property type="entry name" value="Peptidase_S1_PA"/>
</dbReference>
<evidence type="ECO:0000256" key="1">
    <source>
        <dbReference type="ARBA" id="ARBA00022729"/>
    </source>
</evidence>
<comment type="similarity">
    <text evidence="4">Belongs to the peptidase S1 family. CLIP subfamily.</text>
</comment>
<comment type="caution">
    <text evidence="7">The sequence shown here is derived from an EMBL/GenBank/DDBJ whole genome shotgun (WGS) entry which is preliminary data.</text>
</comment>
<evidence type="ECO:0000259" key="6">
    <source>
        <dbReference type="PROSITE" id="PS50240"/>
    </source>
</evidence>
<dbReference type="PROSITE" id="PS50240">
    <property type="entry name" value="TRYPSIN_DOM"/>
    <property type="match status" value="1"/>
</dbReference>
<dbReference type="STRING" id="151549.A0A4C1T7U3"/>
<keyword evidence="2" id="KW-1015">Disulfide bond</keyword>
<dbReference type="EMBL" id="BGZK01000039">
    <property type="protein sequence ID" value="GBP10246.1"/>
    <property type="molecule type" value="Genomic_DNA"/>
</dbReference>
<evidence type="ECO:0000256" key="4">
    <source>
        <dbReference type="ARBA" id="ARBA00024195"/>
    </source>
</evidence>
<organism evidence="7 8">
    <name type="scientific">Eumeta variegata</name>
    <name type="common">Bagworm moth</name>
    <name type="synonym">Eumeta japonica</name>
    <dbReference type="NCBI Taxonomy" id="151549"/>
    <lineage>
        <taxon>Eukaryota</taxon>
        <taxon>Metazoa</taxon>
        <taxon>Ecdysozoa</taxon>
        <taxon>Arthropoda</taxon>
        <taxon>Hexapoda</taxon>
        <taxon>Insecta</taxon>
        <taxon>Pterygota</taxon>
        <taxon>Neoptera</taxon>
        <taxon>Endopterygota</taxon>
        <taxon>Lepidoptera</taxon>
        <taxon>Glossata</taxon>
        <taxon>Ditrysia</taxon>
        <taxon>Tineoidea</taxon>
        <taxon>Psychidae</taxon>
        <taxon>Oiketicinae</taxon>
        <taxon>Eumeta</taxon>
    </lineage>
</organism>
<dbReference type="InterPro" id="IPR001254">
    <property type="entry name" value="Trypsin_dom"/>
</dbReference>
<dbReference type="OrthoDB" id="6339452at2759"/>
<dbReference type="PANTHER" id="PTHR24256">
    <property type="entry name" value="TRYPTASE-RELATED"/>
    <property type="match status" value="1"/>
</dbReference>
<keyword evidence="8" id="KW-1185">Reference proteome</keyword>
<gene>
    <name evidence="7" type="primary">snk</name>
    <name evidence="7" type="ORF">EVAR_77638_1</name>
</gene>
<keyword evidence="3" id="KW-0325">Glycoprotein</keyword>
<dbReference type="InterPro" id="IPR051487">
    <property type="entry name" value="Ser/Thr_Proteases_Immune/Dev"/>
</dbReference>
<dbReference type="SMART" id="SM00020">
    <property type="entry name" value="Tryp_SPc"/>
    <property type="match status" value="1"/>
</dbReference>
<dbReference type="CDD" id="cd00190">
    <property type="entry name" value="Tryp_SPc"/>
    <property type="match status" value="1"/>
</dbReference>
<evidence type="ECO:0000313" key="8">
    <source>
        <dbReference type="Proteomes" id="UP000299102"/>
    </source>
</evidence>
<dbReference type="InterPro" id="IPR033116">
    <property type="entry name" value="TRYPSIN_SER"/>
</dbReference>
<name>A0A4C1T7U3_EUMVA</name>
<keyword evidence="5" id="KW-0378">Hydrolase</keyword>
<dbReference type="GO" id="GO:0006508">
    <property type="term" value="P:proteolysis"/>
    <property type="evidence" value="ECO:0007669"/>
    <property type="project" value="UniProtKB-KW"/>
</dbReference>
<dbReference type="AlphaFoldDB" id="A0A4C1T7U3"/>
<keyword evidence="5 7" id="KW-0645">Protease</keyword>
<sequence>MGHLLTQVVQSKVSLNKIGNCFQYYFLLQALLGYGTDAEKANWFCGGSVLSERFVLTAGHCTSTRDNDEVQLVRTAMLKRTDRLDPNRLYRVASIIKHPQYNAPNKYNDIALLRTDTDIRLDQFVVPICLPIGSSMNDLRASAIGFGLTKYKGSNADNLQKVTITKFTTSECSDFFPSDRNMLDGFRENTQLCYGDKEKSKDTCQGDSGGPLQVLNEHVHCMYTVVGVTSFGRACGFVGEPGIYTRVSAYTPWIESVVWPN</sequence>
<evidence type="ECO:0000256" key="3">
    <source>
        <dbReference type="ARBA" id="ARBA00023180"/>
    </source>
</evidence>
<keyword evidence="1" id="KW-0732">Signal</keyword>
<proteinExistence type="inferred from homology"/>
<evidence type="ECO:0000256" key="2">
    <source>
        <dbReference type="ARBA" id="ARBA00023157"/>
    </source>
</evidence>
<accession>A0A4C1T7U3</accession>
<dbReference type="Gene3D" id="2.40.10.10">
    <property type="entry name" value="Trypsin-like serine proteases"/>
    <property type="match status" value="1"/>
</dbReference>
<dbReference type="PRINTS" id="PR00722">
    <property type="entry name" value="CHYMOTRYPSIN"/>
</dbReference>
<keyword evidence="5" id="KW-0720">Serine protease</keyword>
<evidence type="ECO:0000313" key="7">
    <source>
        <dbReference type="EMBL" id="GBP10246.1"/>
    </source>
</evidence>
<dbReference type="InterPro" id="IPR018114">
    <property type="entry name" value="TRYPSIN_HIS"/>
</dbReference>
<dbReference type="FunFam" id="2.40.10.10:FF:000028">
    <property type="entry name" value="Serine protease easter"/>
    <property type="match status" value="1"/>
</dbReference>
<dbReference type="InterPro" id="IPR043504">
    <property type="entry name" value="Peptidase_S1_PA_chymotrypsin"/>
</dbReference>
<dbReference type="PROSITE" id="PS00135">
    <property type="entry name" value="TRYPSIN_SER"/>
    <property type="match status" value="1"/>
</dbReference>
<protein>
    <submittedName>
        <fullName evidence="7">Serine protease snake</fullName>
    </submittedName>
</protein>
<dbReference type="Pfam" id="PF00089">
    <property type="entry name" value="Trypsin"/>
    <property type="match status" value="1"/>
</dbReference>
<reference evidence="7 8" key="1">
    <citation type="journal article" date="2019" name="Commun. Biol.">
        <title>The bagworm genome reveals a unique fibroin gene that provides high tensile strength.</title>
        <authorList>
            <person name="Kono N."/>
            <person name="Nakamura H."/>
            <person name="Ohtoshi R."/>
            <person name="Tomita M."/>
            <person name="Numata K."/>
            <person name="Arakawa K."/>
        </authorList>
    </citation>
    <scope>NUCLEOTIDE SEQUENCE [LARGE SCALE GENOMIC DNA]</scope>
</reference>
<feature type="domain" description="Peptidase S1" evidence="6">
    <location>
        <begin position="8"/>
        <end position="259"/>
    </location>
</feature>
<dbReference type="SUPFAM" id="SSF50494">
    <property type="entry name" value="Trypsin-like serine proteases"/>
    <property type="match status" value="1"/>
</dbReference>
<dbReference type="Proteomes" id="UP000299102">
    <property type="component" value="Unassembled WGS sequence"/>
</dbReference>
<evidence type="ECO:0000256" key="5">
    <source>
        <dbReference type="RuleBase" id="RU363034"/>
    </source>
</evidence>
<dbReference type="InterPro" id="IPR001314">
    <property type="entry name" value="Peptidase_S1A"/>
</dbReference>
<dbReference type="PROSITE" id="PS00134">
    <property type="entry name" value="TRYPSIN_HIS"/>
    <property type="match status" value="1"/>
</dbReference>
<dbReference type="GO" id="GO:0004252">
    <property type="term" value="F:serine-type endopeptidase activity"/>
    <property type="evidence" value="ECO:0007669"/>
    <property type="project" value="InterPro"/>
</dbReference>